<evidence type="ECO:0000313" key="2">
    <source>
        <dbReference type="EMBL" id="ANP41879.1"/>
    </source>
</evidence>
<dbReference type="InterPro" id="IPR041657">
    <property type="entry name" value="HTH_17"/>
</dbReference>
<sequence>MHYDLTPQVTNPKGSVPPSFLSEKQTAAYLNMSVNWLRKCRDKGTGPVWMQFGRSIRYPKDALVDYVKQSTRKFTGENRVPPALSSKQGQGDS</sequence>
<dbReference type="Proteomes" id="UP000013243">
    <property type="component" value="Chromosome"/>
</dbReference>
<dbReference type="STRING" id="1265309.K529_013970"/>
<reference evidence="2 3" key="1">
    <citation type="journal article" date="2016" name="ISME J.">
        <title>Global occurrence and heterogeneity of the Roseobacter-clade species Ruegeria mobilis.</title>
        <authorList>
            <person name="Sonnenschein E."/>
            <person name="Gram L."/>
        </authorList>
    </citation>
    <scope>NUCLEOTIDE SEQUENCE [LARGE SCALE GENOMIC DNA]</scope>
    <source>
        <strain evidence="2 3">F1926</strain>
    </source>
</reference>
<name>A0A1B1A5M7_9RHOB</name>
<feature type="domain" description="Helix-turn-helix" evidence="1">
    <location>
        <begin position="21"/>
        <end position="69"/>
    </location>
</feature>
<proteinExistence type="predicted"/>
<dbReference type="KEGG" id="rmb:K529_013970"/>
<dbReference type="GeneID" id="96997564"/>
<dbReference type="EMBL" id="CP015230">
    <property type="protein sequence ID" value="ANP41879.1"/>
    <property type="molecule type" value="Genomic_DNA"/>
</dbReference>
<dbReference type="SUPFAM" id="SSF46955">
    <property type="entry name" value="Putative DNA-binding domain"/>
    <property type="match status" value="1"/>
</dbReference>
<dbReference type="RefSeq" id="WP_005619563.1">
    <property type="nucleotide sequence ID" value="NZ_CP015230.1"/>
</dbReference>
<organism evidence="2 3">
    <name type="scientific">Tritonibacter mobilis F1926</name>
    <dbReference type="NCBI Taxonomy" id="1265309"/>
    <lineage>
        <taxon>Bacteria</taxon>
        <taxon>Pseudomonadati</taxon>
        <taxon>Pseudomonadota</taxon>
        <taxon>Alphaproteobacteria</taxon>
        <taxon>Rhodobacterales</taxon>
        <taxon>Paracoccaceae</taxon>
        <taxon>Tritonibacter</taxon>
    </lineage>
</organism>
<evidence type="ECO:0000259" key="1">
    <source>
        <dbReference type="Pfam" id="PF12728"/>
    </source>
</evidence>
<dbReference type="OrthoDB" id="9806994at2"/>
<dbReference type="Pfam" id="PF12728">
    <property type="entry name" value="HTH_17"/>
    <property type="match status" value="1"/>
</dbReference>
<accession>A0A1B1A5M7</accession>
<evidence type="ECO:0000313" key="3">
    <source>
        <dbReference type="Proteomes" id="UP000013243"/>
    </source>
</evidence>
<dbReference type="InterPro" id="IPR009061">
    <property type="entry name" value="DNA-bd_dom_put_sf"/>
</dbReference>
<protein>
    <recommendedName>
        <fullName evidence="1">Helix-turn-helix domain-containing protein</fullName>
    </recommendedName>
</protein>
<dbReference type="AlphaFoldDB" id="A0A1B1A5M7"/>
<gene>
    <name evidence="2" type="ORF">K529_013970</name>
</gene>